<dbReference type="PRINTS" id="PR00111">
    <property type="entry name" value="ABHYDROLASE"/>
</dbReference>
<dbReference type="Pfam" id="PF00561">
    <property type="entry name" value="Abhydrolase_1"/>
    <property type="match status" value="1"/>
</dbReference>
<reference evidence="2" key="2">
    <citation type="submission" date="2020-09" db="EMBL/GenBank/DDBJ databases">
        <authorList>
            <person name="Sun Q."/>
            <person name="Zhou Y."/>
        </authorList>
    </citation>
    <scope>NUCLEOTIDE SEQUENCE</scope>
    <source>
        <strain evidence="2">CGMCC 1.8984</strain>
    </source>
</reference>
<dbReference type="PANTHER" id="PTHR43194">
    <property type="entry name" value="HYDROLASE ALPHA/BETA FOLD FAMILY"/>
    <property type="match status" value="1"/>
</dbReference>
<dbReference type="Proteomes" id="UP000636956">
    <property type="component" value="Unassembled WGS sequence"/>
</dbReference>
<proteinExistence type="predicted"/>
<name>A0A917US69_9MICO</name>
<dbReference type="InterPro" id="IPR000073">
    <property type="entry name" value="AB_hydrolase_1"/>
</dbReference>
<keyword evidence="2" id="KW-0378">Hydrolase</keyword>
<keyword evidence="3" id="KW-1185">Reference proteome</keyword>
<reference evidence="2" key="1">
    <citation type="journal article" date="2014" name="Int. J. Syst. Evol. Microbiol.">
        <title>Complete genome sequence of Corynebacterium casei LMG S-19264T (=DSM 44701T), isolated from a smear-ripened cheese.</title>
        <authorList>
            <consortium name="US DOE Joint Genome Institute (JGI-PGF)"/>
            <person name="Walter F."/>
            <person name="Albersmeier A."/>
            <person name="Kalinowski J."/>
            <person name="Ruckert C."/>
        </authorList>
    </citation>
    <scope>NUCLEOTIDE SEQUENCE</scope>
    <source>
        <strain evidence="2">CGMCC 1.8984</strain>
    </source>
</reference>
<comment type="caution">
    <text evidence="2">The sequence shown here is derived from an EMBL/GenBank/DDBJ whole genome shotgun (WGS) entry which is preliminary data.</text>
</comment>
<gene>
    <name evidence="2" type="ORF">GCM10011372_19720</name>
</gene>
<evidence type="ECO:0000313" key="2">
    <source>
        <dbReference type="EMBL" id="GGJ81351.1"/>
    </source>
</evidence>
<dbReference type="PANTHER" id="PTHR43194:SF5">
    <property type="entry name" value="PIMELOYL-[ACYL-CARRIER PROTEIN] METHYL ESTER ESTERASE"/>
    <property type="match status" value="1"/>
</dbReference>
<protein>
    <submittedName>
        <fullName evidence="2">Alpha/beta hydrolase</fullName>
    </submittedName>
</protein>
<dbReference type="InterPro" id="IPR029058">
    <property type="entry name" value="AB_hydrolase_fold"/>
</dbReference>
<accession>A0A917US69</accession>
<dbReference type="GO" id="GO:0016787">
    <property type="term" value="F:hydrolase activity"/>
    <property type="evidence" value="ECO:0007669"/>
    <property type="project" value="UniProtKB-KW"/>
</dbReference>
<evidence type="ECO:0000259" key="1">
    <source>
        <dbReference type="Pfam" id="PF00561"/>
    </source>
</evidence>
<dbReference type="EMBL" id="BMMD01000010">
    <property type="protein sequence ID" value="GGJ81351.1"/>
    <property type="molecule type" value="Genomic_DNA"/>
</dbReference>
<dbReference type="SUPFAM" id="SSF53474">
    <property type="entry name" value="alpha/beta-Hydrolases"/>
    <property type="match status" value="1"/>
</dbReference>
<dbReference type="RefSeq" id="WP_188743268.1">
    <property type="nucleotide sequence ID" value="NZ_BAABFW010000030.1"/>
</dbReference>
<organism evidence="2 3">
    <name type="scientific">Agromyces bauzanensis</name>
    <dbReference type="NCBI Taxonomy" id="1308924"/>
    <lineage>
        <taxon>Bacteria</taxon>
        <taxon>Bacillati</taxon>
        <taxon>Actinomycetota</taxon>
        <taxon>Actinomycetes</taxon>
        <taxon>Micrococcales</taxon>
        <taxon>Microbacteriaceae</taxon>
        <taxon>Agromyces</taxon>
    </lineage>
</organism>
<feature type="domain" description="AB hydrolase-1" evidence="1">
    <location>
        <begin position="22"/>
        <end position="254"/>
    </location>
</feature>
<evidence type="ECO:0000313" key="3">
    <source>
        <dbReference type="Proteomes" id="UP000636956"/>
    </source>
</evidence>
<dbReference type="InterPro" id="IPR000639">
    <property type="entry name" value="Epox_hydrolase-like"/>
</dbReference>
<dbReference type="PRINTS" id="PR00412">
    <property type="entry name" value="EPOXHYDRLASE"/>
</dbReference>
<sequence>MPRLTVPGADLAFETDGRASAPAVLLLPTGVATMRMWDPQIAELAAGHFVVRMDPRGSGATRHDDVPYSDRDDVRSVLDHLGVERATVVGAGRGGTIALDLALESPERVSGLVVVGSGPSGYPEADLTTEEHRRIDELDAAIAASDTALLMRLETALWAAGPLRLESNLDPRFVALAHELNAPNAIHADHPARPEPLEPPAYGRLGDIRVPALVVVGDYDLSATRAQYEHLLDALPAATGFRCHEAAHLANIERQAEFTHVLLDWLGEHGL</sequence>
<dbReference type="InterPro" id="IPR050228">
    <property type="entry name" value="Carboxylesterase_BioH"/>
</dbReference>
<dbReference type="Gene3D" id="3.40.50.1820">
    <property type="entry name" value="alpha/beta hydrolase"/>
    <property type="match status" value="1"/>
</dbReference>
<dbReference type="AlphaFoldDB" id="A0A917US69"/>